<reference evidence="2" key="2">
    <citation type="submission" date="2023-06" db="EMBL/GenBank/DDBJ databases">
        <authorList>
            <consortium name="Lawrence Berkeley National Laboratory"/>
            <person name="Haridas S."/>
            <person name="Hensen N."/>
            <person name="Bonometti L."/>
            <person name="Westerberg I."/>
            <person name="Brannstrom I.O."/>
            <person name="Guillou S."/>
            <person name="Cros-Aarteil S."/>
            <person name="Calhoun S."/>
            <person name="Kuo A."/>
            <person name="Mondo S."/>
            <person name="Pangilinan J."/>
            <person name="Riley R."/>
            <person name="Labutti K."/>
            <person name="Andreopoulos B."/>
            <person name="Lipzen A."/>
            <person name="Chen C."/>
            <person name="Yanf M."/>
            <person name="Daum C."/>
            <person name="Ng V."/>
            <person name="Clum A."/>
            <person name="Steindorff A."/>
            <person name="Ohm R."/>
            <person name="Martin F."/>
            <person name="Silar P."/>
            <person name="Natvig D."/>
            <person name="Lalanne C."/>
            <person name="Gautier V."/>
            <person name="Ament-Velasquez S.L."/>
            <person name="Kruys A."/>
            <person name="Hutchinson M.I."/>
            <person name="Powell A.J."/>
            <person name="Barry K."/>
            <person name="Miller A.N."/>
            <person name="Grigoriev I.V."/>
            <person name="Debuchy R."/>
            <person name="Gladieux P."/>
            <person name="Thoren M.H."/>
            <person name="Johannesson H."/>
        </authorList>
    </citation>
    <scope>NUCLEOTIDE SEQUENCE</scope>
    <source>
        <strain evidence="2">CBS 958.72</strain>
    </source>
</reference>
<dbReference type="Proteomes" id="UP001287356">
    <property type="component" value="Unassembled WGS sequence"/>
</dbReference>
<name>A0AAE0JRI1_9PEZI</name>
<dbReference type="AlphaFoldDB" id="A0AAE0JRI1"/>
<accession>A0AAE0JRI1</accession>
<sequence length="157" mass="16830">MLLVPLEFRQALAGLLDAAEEVVRMVKSTTTPSPGAGSSGDVVLGLIGSETEIAWTVDDADVPLQPGASWPGQMRALSREQLKNLCADAYDELVRRNKADAYGPAAVTAALVPVDELPPPRNRARGPLARLDDAAFLCLISDCYRELERRGRDVGCV</sequence>
<keyword evidence="3" id="KW-1185">Reference proteome</keyword>
<evidence type="ECO:0000313" key="3">
    <source>
        <dbReference type="Proteomes" id="UP001287356"/>
    </source>
</evidence>
<dbReference type="InterPro" id="IPR013724">
    <property type="entry name" value="GIT_SHD"/>
</dbReference>
<feature type="domain" description="GIT Spa2 homology (SHD)" evidence="1">
    <location>
        <begin position="124"/>
        <end position="154"/>
    </location>
</feature>
<gene>
    <name evidence="2" type="ORF">B0T24DRAFT_685538</name>
</gene>
<evidence type="ECO:0000313" key="2">
    <source>
        <dbReference type="EMBL" id="KAK3358465.1"/>
    </source>
</evidence>
<reference evidence="2" key="1">
    <citation type="journal article" date="2023" name="Mol. Phylogenet. Evol.">
        <title>Genome-scale phylogeny and comparative genomics of the fungal order Sordariales.</title>
        <authorList>
            <person name="Hensen N."/>
            <person name="Bonometti L."/>
            <person name="Westerberg I."/>
            <person name="Brannstrom I.O."/>
            <person name="Guillou S."/>
            <person name="Cros-Aarteil S."/>
            <person name="Calhoun S."/>
            <person name="Haridas S."/>
            <person name="Kuo A."/>
            <person name="Mondo S."/>
            <person name="Pangilinan J."/>
            <person name="Riley R."/>
            <person name="LaButti K."/>
            <person name="Andreopoulos B."/>
            <person name="Lipzen A."/>
            <person name="Chen C."/>
            <person name="Yan M."/>
            <person name="Daum C."/>
            <person name="Ng V."/>
            <person name="Clum A."/>
            <person name="Steindorff A."/>
            <person name="Ohm R.A."/>
            <person name="Martin F."/>
            <person name="Silar P."/>
            <person name="Natvig D.O."/>
            <person name="Lalanne C."/>
            <person name="Gautier V."/>
            <person name="Ament-Velasquez S.L."/>
            <person name="Kruys A."/>
            <person name="Hutchinson M.I."/>
            <person name="Powell A.J."/>
            <person name="Barry K."/>
            <person name="Miller A.N."/>
            <person name="Grigoriev I.V."/>
            <person name="Debuchy R."/>
            <person name="Gladieux P."/>
            <person name="Hiltunen Thoren M."/>
            <person name="Johannesson H."/>
        </authorList>
    </citation>
    <scope>NUCLEOTIDE SEQUENCE</scope>
    <source>
        <strain evidence="2">CBS 958.72</strain>
    </source>
</reference>
<organism evidence="2 3">
    <name type="scientific">Lasiosphaeria ovina</name>
    <dbReference type="NCBI Taxonomy" id="92902"/>
    <lineage>
        <taxon>Eukaryota</taxon>
        <taxon>Fungi</taxon>
        <taxon>Dikarya</taxon>
        <taxon>Ascomycota</taxon>
        <taxon>Pezizomycotina</taxon>
        <taxon>Sordariomycetes</taxon>
        <taxon>Sordariomycetidae</taxon>
        <taxon>Sordariales</taxon>
        <taxon>Lasiosphaeriaceae</taxon>
        <taxon>Lasiosphaeria</taxon>
    </lineage>
</organism>
<dbReference type="EMBL" id="JAULSN010000016">
    <property type="protein sequence ID" value="KAK3358465.1"/>
    <property type="molecule type" value="Genomic_DNA"/>
</dbReference>
<comment type="caution">
    <text evidence="2">The sequence shown here is derived from an EMBL/GenBank/DDBJ whole genome shotgun (WGS) entry which is preliminary data.</text>
</comment>
<evidence type="ECO:0000259" key="1">
    <source>
        <dbReference type="SMART" id="SM00555"/>
    </source>
</evidence>
<protein>
    <recommendedName>
        <fullName evidence="1">GIT Spa2 homology (SHD) domain-containing protein</fullName>
    </recommendedName>
</protein>
<proteinExistence type="predicted"/>
<dbReference type="SMART" id="SM00555">
    <property type="entry name" value="GIT"/>
    <property type="match status" value="2"/>
</dbReference>
<feature type="domain" description="GIT Spa2 homology (SHD)" evidence="1">
    <location>
        <begin position="72"/>
        <end position="100"/>
    </location>
</feature>